<feature type="transmembrane region" description="Helical" evidence="1">
    <location>
        <begin position="80"/>
        <end position="99"/>
    </location>
</feature>
<protein>
    <submittedName>
        <fullName evidence="2">Uncharacterized protein</fullName>
    </submittedName>
</protein>
<dbReference type="AlphaFoldDB" id="A0A0L8HXA2"/>
<reference evidence="2" key="1">
    <citation type="submission" date="2015-07" db="EMBL/GenBank/DDBJ databases">
        <title>MeaNS - Measles Nucleotide Surveillance Program.</title>
        <authorList>
            <person name="Tran T."/>
            <person name="Druce J."/>
        </authorList>
    </citation>
    <scope>NUCLEOTIDE SEQUENCE</scope>
    <source>
        <strain evidence="2">UCB-OBI-ISO-001</strain>
        <tissue evidence="2">Gonad</tissue>
    </source>
</reference>
<sequence length="117" mass="12801">MSASLLDTQSAGAVLSLFSIFLFSSSSIPTSVSHPFFSLLLLPCQLAIAYLSLCFISYYFDFMHFQSPRLLGSLLIQNSFALWFASLSHLFSLPLTLCIEVSRSQLGLHCSVAAPLS</sequence>
<feature type="transmembrane region" description="Helical" evidence="1">
    <location>
        <begin position="36"/>
        <end position="60"/>
    </location>
</feature>
<dbReference type="EMBL" id="KQ417079">
    <property type="protein sequence ID" value="KOF93868.1"/>
    <property type="molecule type" value="Genomic_DNA"/>
</dbReference>
<evidence type="ECO:0000256" key="1">
    <source>
        <dbReference type="SAM" id="Phobius"/>
    </source>
</evidence>
<accession>A0A0L8HXA2</accession>
<name>A0A0L8HXA2_OCTBM</name>
<feature type="transmembrane region" description="Helical" evidence="1">
    <location>
        <begin position="6"/>
        <end position="24"/>
    </location>
</feature>
<organism evidence="2">
    <name type="scientific">Octopus bimaculoides</name>
    <name type="common">California two-spotted octopus</name>
    <dbReference type="NCBI Taxonomy" id="37653"/>
    <lineage>
        <taxon>Eukaryota</taxon>
        <taxon>Metazoa</taxon>
        <taxon>Spiralia</taxon>
        <taxon>Lophotrochozoa</taxon>
        <taxon>Mollusca</taxon>
        <taxon>Cephalopoda</taxon>
        <taxon>Coleoidea</taxon>
        <taxon>Octopodiformes</taxon>
        <taxon>Octopoda</taxon>
        <taxon>Incirrata</taxon>
        <taxon>Octopodidae</taxon>
        <taxon>Octopus</taxon>
    </lineage>
</organism>
<keyword evidence="1" id="KW-0812">Transmembrane</keyword>
<keyword evidence="1" id="KW-0472">Membrane</keyword>
<proteinExistence type="predicted"/>
<keyword evidence="1" id="KW-1133">Transmembrane helix</keyword>
<gene>
    <name evidence="2" type="ORF">OCBIM_22003312mg</name>
</gene>
<evidence type="ECO:0000313" key="2">
    <source>
        <dbReference type="EMBL" id="KOF93868.1"/>
    </source>
</evidence>